<name>A0AAD9AW45_9PEZI</name>
<organism evidence="1 2">
    <name type="scientific">Colletotrichum chrysophilum</name>
    <dbReference type="NCBI Taxonomy" id="1836956"/>
    <lineage>
        <taxon>Eukaryota</taxon>
        <taxon>Fungi</taxon>
        <taxon>Dikarya</taxon>
        <taxon>Ascomycota</taxon>
        <taxon>Pezizomycotina</taxon>
        <taxon>Sordariomycetes</taxon>
        <taxon>Hypocreomycetidae</taxon>
        <taxon>Glomerellales</taxon>
        <taxon>Glomerellaceae</taxon>
        <taxon>Colletotrichum</taxon>
        <taxon>Colletotrichum gloeosporioides species complex</taxon>
    </lineage>
</organism>
<dbReference type="Proteomes" id="UP001243330">
    <property type="component" value="Unassembled WGS sequence"/>
</dbReference>
<sequence length="127" mass="14260">MFRHLCLHSKIREDGRMVARTSAKKPVLISVSAVCLWTKIKFLHVLHTKLDNLAQLGVARISIVIGINCLTHASTPQRWAKSVRSPWGKSGESRVDTSFHRIIASAGLPLKARWRLMTPPRMAVDRA</sequence>
<comment type="caution">
    <text evidence="1">The sequence shown here is derived from an EMBL/GenBank/DDBJ whole genome shotgun (WGS) entry which is preliminary data.</text>
</comment>
<dbReference type="AlphaFoldDB" id="A0AAD9AW45"/>
<reference evidence="1" key="1">
    <citation type="submission" date="2023-01" db="EMBL/GenBank/DDBJ databases">
        <title>Colletotrichum chrysophilum M932 genome sequence.</title>
        <authorList>
            <person name="Baroncelli R."/>
        </authorList>
    </citation>
    <scope>NUCLEOTIDE SEQUENCE</scope>
    <source>
        <strain evidence="1">M932</strain>
    </source>
</reference>
<protein>
    <submittedName>
        <fullName evidence="1">Uncharacterized protein</fullName>
    </submittedName>
</protein>
<keyword evidence="2" id="KW-1185">Reference proteome</keyword>
<evidence type="ECO:0000313" key="1">
    <source>
        <dbReference type="EMBL" id="KAK1854450.1"/>
    </source>
</evidence>
<gene>
    <name evidence="1" type="ORF">CCHR01_02966</name>
</gene>
<evidence type="ECO:0000313" key="2">
    <source>
        <dbReference type="Proteomes" id="UP001243330"/>
    </source>
</evidence>
<proteinExistence type="predicted"/>
<dbReference type="EMBL" id="JAQOWY010000037">
    <property type="protein sequence ID" value="KAK1854450.1"/>
    <property type="molecule type" value="Genomic_DNA"/>
</dbReference>
<accession>A0AAD9AW45</accession>